<dbReference type="Proteomes" id="UP000325313">
    <property type="component" value="Unassembled WGS sequence"/>
</dbReference>
<protein>
    <submittedName>
        <fullName evidence="2">Uncharacterized protein</fullName>
    </submittedName>
</protein>
<gene>
    <name evidence="2" type="ORF">PGTUg99_002241</name>
</gene>
<feature type="compositionally biased region" description="Polar residues" evidence="1">
    <location>
        <begin position="20"/>
        <end position="45"/>
    </location>
</feature>
<feature type="region of interest" description="Disordered" evidence="1">
    <location>
        <begin position="1"/>
        <end position="51"/>
    </location>
</feature>
<organism evidence="2 3">
    <name type="scientific">Puccinia graminis f. sp. tritici</name>
    <dbReference type="NCBI Taxonomy" id="56615"/>
    <lineage>
        <taxon>Eukaryota</taxon>
        <taxon>Fungi</taxon>
        <taxon>Dikarya</taxon>
        <taxon>Basidiomycota</taxon>
        <taxon>Pucciniomycotina</taxon>
        <taxon>Pucciniomycetes</taxon>
        <taxon>Pucciniales</taxon>
        <taxon>Pucciniaceae</taxon>
        <taxon>Puccinia</taxon>
    </lineage>
</organism>
<reference evidence="2 3" key="1">
    <citation type="submission" date="2019-05" db="EMBL/GenBank/DDBJ databases">
        <title>Emergence of the Ug99 lineage of the wheat stem rust pathogen through somatic hybridization.</title>
        <authorList>
            <person name="Li F."/>
            <person name="Upadhyaya N.M."/>
            <person name="Sperschneider J."/>
            <person name="Matny O."/>
            <person name="Nguyen-Phuc H."/>
            <person name="Mago R."/>
            <person name="Raley C."/>
            <person name="Miller M.E."/>
            <person name="Silverstein K.A.T."/>
            <person name="Henningsen E."/>
            <person name="Hirsch C.D."/>
            <person name="Visser B."/>
            <person name="Pretorius Z.A."/>
            <person name="Steffenson B.J."/>
            <person name="Schwessinger B."/>
            <person name="Dodds P.N."/>
            <person name="Figueroa M."/>
        </authorList>
    </citation>
    <scope>NUCLEOTIDE SEQUENCE [LARGE SCALE GENOMIC DNA]</scope>
    <source>
        <strain evidence="2 3">Ug99</strain>
    </source>
</reference>
<dbReference type="EMBL" id="VDEP01000287">
    <property type="protein sequence ID" value="KAA1111339.1"/>
    <property type="molecule type" value="Genomic_DNA"/>
</dbReference>
<dbReference type="AlphaFoldDB" id="A0A5B0QDY7"/>
<evidence type="ECO:0000256" key="1">
    <source>
        <dbReference type="SAM" id="MobiDB-lite"/>
    </source>
</evidence>
<name>A0A5B0QDY7_PUCGR</name>
<evidence type="ECO:0000313" key="2">
    <source>
        <dbReference type="EMBL" id="KAA1111339.1"/>
    </source>
</evidence>
<accession>A0A5B0QDY7</accession>
<comment type="caution">
    <text evidence="2">The sequence shown here is derived from an EMBL/GenBank/DDBJ whole genome shotgun (WGS) entry which is preliminary data.</text>
</comment>
<sequence length="203" mass="22271">MENAQKITRSKTGTRKEADTTSQTPAQSTTLDATTLGQDKSTTKFPPSKEVSNLLGRNTVETLVGDQRSHVWEKIKEAQAAGDAILTKILVAAYKDLEDLATTGSPKLTRSLSALPVLSTVESKKDVPTSATVTELEDNLVYAVGAVTSHQDIGFTPYFDENIRKLKAPLPLTIFDREWQKKAIAAHLTRNHQNRRKTKPTAV</sequence>
<proteinExistence type="predicted"/>
<evidence type="ECO:0000313" key="3">
    <source>
        <dbReference type="Proteomes" id="UP000325313"/>
    </source>
</evidence>